<dbReference type="EnsemblMetazoa" id="CapteT206593">
    <property type="protein sequence ID" value="CapteP206593"/>
    <property type="gene ID" value="CapteG206593"/>
</dbReference>
<evidence type="ECO:0000313" key="3">
    <source>
        <dbReference type="Proteomes" id="UP000014760"/>
    </source>
</evidence>
<protein>
    <submittedName>
        <fullName evidence="1 2">Uncharacterized protein</fullName>
    </submittedName>
</protein>
<accession>R7U3C7</accession>
<proteinExistence type="predicted"/>
<dbReference type="EMBL" id="AMQN01009632">
    <property type="status" value="NOT_ANNOTATED_CDS"/>
    <property type="molecule type" value="Genomic_DNA"/>
</dbReference>
<dbReference type="AlphaFoldDB" id="R7U3C7"/>
<keyword evidence="3" id="KW-1185">Reference proteome</keyword>
<dbReference type="HOGENOM" id="CLU_1290052_0_0_1"/>
<reference evidence="1 3" key="2">
    <citation type="journal article" date="2013" name="Nature">
        <title>Insights into bilaterian evolution from three spiralian genomes.</title>
        <authorList>
            <person name="Simakov O."/>
            <person name="Marletaz F."/>
            <person name="Cho S.J."/>
            <person name="Edsinger-Gonzales E."/>
            <person name="Havlak P."/>
            <person name="Hellsten U."/>
            <person name="Kuo D.H."/>
            <person name="Larsson T."/>
            <person name="Lv J."/>
            <person name="Arendt D."/>
            <person name="Savage R."/>
            <person name="Osoegawa K."/>
            <person name="de Jong P."/>
            <person name="Grimwood J."/>
            <person name="Chapman J.A."/>
            <person name="Shapiro H."/>
            <person name="Aerts A."/>
            <person name="Otillar R.P."/>
            <person name="Terry A.Y."/>
            <person name="Boore J.L."/>
            <person name="Grigoriev I.V."/>
            <person name="Lindberg D.R."/>
            <person name="Seaver E.C."/>
            <person name="Weisblat D.A."/>
            <person name="Putnam N.H."/>
            <person name="Rokhsar D.S."/>
        </authorList>
    </citation>
    <scope>NUCLEOTIDE SEQUENCE</scope>
    <source>
        <strain evidence="1 3">I ESC-2004</strain>
    </source>
</reference>
<dbReference type="EMBL" id="KB305828">
    <property type="protein sequence ID" value="ELU00626.1"/>
    <property type="molecule type" value="Genomic_DNA"/>
</dbReference>
<dbReference type="EMBL" id="AMQN01009631">
    <property type="status" value="NOT_ANNOTATED_CDS"/>
    <property type="molecule type" value="Genomic_DNA"/>
</dbReference>
<reference evidence="2" key="3">
    <citation type="submission" date="2015-06" db="UniProtKB">
        <authorList>
            <consortium name="EnsemblMetazoa"/>
        </authorList>
    </citation>
    <scope>IDENTIFICATION</scope>
</reference>
<evidence type="ECO:0000313" key="2">
    <source>
        <dbReference type="EnsemblMetazoa" id="CapteP206593"/>
    </source>
</evidence>
<name>R7U3C7_CAPTE</name>
<dbReference type="Proteomes" id="UP000014760">
    <property type="component" value="Unassembled WGS sequence"/>
</dbReference>
<evidence type="ECO:0000313" key="1">
    <source>
        <dbReference type="EMBL" id="ELU00626.1"/>
    </source>
</evidence>
<gene>
    <name evidence="1" type="ORF">CAPTEDRAFT_206593</name>
</gene>
<organism evidence="1">
    <name type="scientific">Capitella teleta</name>
    <name type="common">Polychaete worm</name>
    <dbReference type="NCBI Taxonomy" id="283909"/>
    <lineage>
        <taxon>Eukaryota</taxon>
        <taxon>Metazoa</taxon>
        <taxon>Spiralia</taxon>
        <taxon>Lophotrochozoa</taxon>
        <taxon>Annelida</taxon>
        <taxon>Polychaeta</taxon>
        <taxon>Sedentaria</taxon>
        <taxon>Scolecida</taxon>
        <taxon>Capitellidae</taxon>
        <taxon>Capitella</taxon>
    </lineage>
</organism>
<sequence length="214" mass="24753">MGQTLRSENKGICFMTLLHAKMKCATQFTERGGIKAVIHRLHYADESIKEEGPEGPLRSKGVVDIGPIQHVNNVYWRRSLMRIWQRMFVAIGSDVGFYGWNSSFSACVGGYSQFLRSEKGWCQGWVPGVGARGWCQGLVPGSKGSLKTTVRHALCHTFTTDIIFGIPYRFNPTVNDRQQFRGIYFSRWCLEYNWKKWYQNNSRNPFFAIWHKRE</sequence>
<reference evidence="3" key="1">
    <citation type="submission" date="2012-12" db="EMBL/GenBank/DDBJ databases">
        <authorList>
            <person name="Hellsten U."/>
            <person name="Grimwood J."/>
            <person name="Chapman J.A."/>
            <person name="Shapiro H."/>
            <person name="Aerts A."/>
            <person name="Otillar R.P."/>
            <person name="Terry A.Y."/>
            <person name="Boore J.L."/>
            <person name="Simakov O."/>
            <person name="Marletaz F."/>
            <person name="Cho S.-J."/>
            <person name="Edsinger-Gonzales E."/>
            <person name="Havlak P."/>
            <person name="Kuo D.-H."/>
            <person name="Larsson T."/>
            <person name="Lv J."/>
            <person name="Arendt D."/>
            <person name="Savage R."/>
            <person name="Osoegawa K."/>
            <person name="de Jong P."/>
            <person name="Lindberg D.R."/>
            <person name="Seaver E.C."/>
            <person name="Weisblat D.A."/>
            <person name="Putnam N.H."/>
            <person name="Grigoriev I.V."/>
            <person name="Rokhsar D.S."/>
        </authorList>
    </citation>
    <scope>NUCLEOTIDE SEQUENCE</scope>
    <source>
        <strain evidence="3">I ESC-2004</strain>
    </source>
</reference>